<reference evidence="2 3" key="1">
    <citation type="journal article" date="2024" name="Nat. Commun.">
        <title>Phylogenomics reveals the evolutionary origins of lichenization in chlorophyte algae.</title>
        <authorList>
            <person name="Puginier C."/>
            <person name="Libourel C."/>
            <person name="Otte J."/>
            <person name="Skaloud P."/>
            <person name="Haon M."/>
            <person name="Grisel S."/>
            <person name="Petersen M."/>
            <person name="Berrin J.G."/>
            <person name="Delaux P.M."/>
            <person name="Dal Grande F."/>
            <person name="Keller J."/>
        </authorList>
    </citation>
    <scope>NUCLEOTIDE SEQUENCE [LARGE SCALE GENOMIC DNA]</scope>
    <source>
        <strain evidence="2 3">SAG 2145</strain>
    </source>
</reference>
<accession>A0AAW1RL55</accession>
<proteinExistence type="predicted"/>
<evidence type="ECO:0000256" key="1">
    <source>
        <dbReference type="SAM" id="MobiDB-lite"/>
    </source>
</evidence>
<feature type="region of interest" description="Disordered" evidence="1">
    <location>
        <begin position="77"/>
        <end position="100"/>
    </location>
</feature>
<sequence length="100" mass="11113">MPKWHTVVHLRVSADVPCATIAPTATTTTFSLNKPFSANPIWASILAAINLLTSTGHSRKPESVICSWFMLPCIGSRPDANRSNENEQSEHRRQGLDYYT</sequence>
<feature type="compositionally biased region" description="Basic and acidic residues" evidence="1">
    <location>
        <begin position="79"/>
        <end position="100"/>
    </location>
</feature>
<organism evidence="2 3">
    <name type="scientific">Apatococcus lobatus</name>
    <dbReference type="NCBI Taxonomy" id="904363"/>
    <lineage>
        <taxon>Eukaryota</taxon>
        <taxon>Viridiplantae</taxon>
        <taxon>Chlorophyta</taxon>
        <taxon>core chlorophytes</taxon>
        <taxon>Trebouxiophyceae</taxon>
        <taxon>Chlorellales</taxon>
        <taxon>Chlorellaceae</taxon>
        <taxon>Apatococcus</taxon>
    </lineage>
</organism>
<dbReference type="Proteomes" id="UP001438707">
    <property type="component" value="Unassembled WGS sequence"/>
</dbReference>
<gene>
    <name evidence="2" type="ORF">WJX74_002315</name>
</gene>
<evidence type="ECO:0000313" key="2">
    <source>
        <dbReference type="EMBL" id="KAK9834468.1"/>
    </source>
</evidence>
<name>A0AAW1RL55_9CHLO</name>
<keyword evidence="3" id="KW-1185">Reference proteome</keyword>
<dbReference type="EMBL" id="JALJOS010000009">
    <property type="protein sequence ID" value="KAK9834468.1"/>
    <property type="molecule type" value="Genomic_DNA"/>
</dbReference>
<dbReference type="AlphaFoldDB" id="A0AAW1RL55"/>
<protein>
    <submittedName>
        <fullName evidence="2">Uncharacterized protein</fullName>
    </submittedName>
</protein>
<comment type="caution">
    <text evidence="2">The sequence shown here is derived from an EMBL/GenBank/DDBJ whole genome shotgun (WGS) entry which is preliminary data.</text>
</comment>
<evidence type="ECO:0000313" key="3">
    <source>
        <dbReference type="Proteomes" id="UP001438707"/>
    </source>
</evidence>